<dbReference type="EMBL" id="JABEZV010000012">
    <property type="protein sequence ID" value="MBA0726702.1"/>
    <property type="molecule type" value="Genomic_DNA"/>
</dbReference>
<reference evidence="1 2" key="1">
    <citation type="journal article" date="2019" name="Genome Biol. Evol.">
        <title>Insights into the evolution of the New World diploid cottons (Gossypium, subgenus Houzingenia) based on genome sequencing.</title>
        <authorList>
            <person name="Grover C.E."/>
            <person name="Arick M.A. 2nd"/>
            <person name="Thrash A."/>
            <person name="Conover J.L."/>
            <person name="Sanders W.S."/>
            <person name="Peterson D.G."/>
            <person name="Frelichowski J.E."/>
            <person name="Scheffler J.A."/>
            <person name="Scheffler B.E."/>
            <person name="Wendel J.F."/>
        </authorList>
    </citation>
    <scope>NUCLEOTIDE SEQUENCE [LARGE SCALE GENOMIC DNA]</scope>
    <source>
        <strain evidence="1">4</strain>
        <tissue evidence="1">Leaf</tissue>
    </source>
</reference>
<gene>
    <name evidence="1" type="ORF">Golax_002512</name>
</gene>
<comment type="caution">
    <text evidence="1">The sequence shown here is derived from an EMBL/GenBank/DDBJ whole genome shotgun (WGS) entry which is preliminary data.</text>
</comment>
<name>A0A7J9AS01_9ROSI</name>
<organism evidence="1 2">
    <name type="scientific">Gossypium laxum</name>
    <dbReference type="NCBI Taxonomy" id="34288"/>
    <lineage>
        <taxon>Eukaryota</taxon>
        <taxon>Viridiplantae</taxon>
        <taxon>Streptophyta</taxon>
        <taxon>Embryophyta</taxon>
        <taxon>Tracheophyta</taxon>
        <taxon>Spermatophyta</taxon>
        <taxon>Magnoliopsida</taxon>
        <taxon>eudicotyledons</taxon>
        <taxon>Gunneridae</taxon>
        <taxon>Pentapetalae</taxon>
        <taxon>rosids</taxon>
        <taxon>malvids</taxon>
        <taxon>Malvales</taxon>
        <taxon>Malvaceae</taxon>
        <taxon>Malvoideae</taxon>
        <taxon>Gossypium</taxon>
    </lineage>
</organism>
<proteinExistence type="predicted"/>
<evidence type="ECO:0000313" key="2">
    <source>
        <dbReference type="Proteomes" id="UP000593574"/>
    </source>
</evidence>
<dbReference type="AlphaFoldDB" id="A0A7J9AS01"/>
<evidence type="ECO:0000313" key="1">
    <source>
        <dbReference type="EMBL" id="MBA0726702.1"/>
    </source>
</evidence>
<keyword evidence="2" id="KW-1185">Reference proteome</keyword>
<sequence>MPIWIQVSQVSLDFFSLGRVLVMLLVRLANLSTWMESLHLSNVLLLPRYV</sequence>
<protein>
    <submittedName>
        <fullName evidence="1">Uncharacterized protein</fullName>
    </submittedName>
</protein>
<dbReference type="Proteomes" id="UP000593574">
    <property type="component" value="Unassembled WGS sequence"/>
</dbReference>
<accession>A0A7J9AS01</accession>